<dbReference type="PROSITE" id="PS00086">
    <property type="entry name" value="CYTOCHROME_P450"/>
    <property type="match status" value="1"/>
</dbReference>
<evidence type="ECO:0000313" key="3">
    <source>
        <dbReference type="EMBL" id="SDQ56209.1"/>
    </source>
</evidence>
<dbReference type="Proteomes" id="UP000181917">
    <property type="component" value="Unassembled WGS sequence"/>
</dbReference>
<dbReference type="KEGG" id="acry:AC20117_09330"/>
<dbReference type="SUPFAM" id="SSF48264">
    <property type="entry name" value="Cytochrome P450"/>
    <property type="match status" value="1"/>
</dbReference>
<evidence type="ECO:0000256" key="1">
    <source>
        <dbReference type="ARBA" id="ARBA00010617"/>
    </source>
</evidence>
<gene>
    <name evidence="3" type="ORF">SAMN04489742_1605</name>
</gene>
<keyword evidence="4" id="KW-1185">Reference proteome</keyword>
<dbReference type="Gene3D" id="1.10.630.10">
    <property type="entry name" value="Cytochrome P450"/>
    <property type="match status" value="1"/>
</dbReference>
<dbReference type="InterPro" id="IPR002397">
    <property type="entry name" value="Cyt_P450_B"/>
</dbReference>
<dbReference type="GO" id="GO:0004497">
    <property type="term" value="F:monooxygenase activity"/>
    <property type="evidence" value="ECO:0007669"/>
    <property type="project" value="UniProtKB-KW"/>
</dbReference>
<comment type="similarity">
    <text evidence="1 2">Belongs to the cytochrome P450 family.</text>
</comment>
<dbReference type="InterPro" id="IPR017972">
    <property type="entry name" value="Cyt_P450_CS"/>
</dbReference>
<accession>A0A1H1BWC4</accession>
<dbReference type="RefSeq" id="WP_074699966.1">
    <property type="nucleotide sequence ID" value="NZ_CP018863.1"/>
</dbReference>
<dbReference type="InterPro" id="IPR036396">
    <property type="entry name" value="Cyt_P450_sf"/>
</dbReference>
<keyword evidence="2" id="KW-0560">Oxidoreductase</keyword>
<dbReference type="PANTHER" id="PTHR46696:SF1">
    <property type="entry name" value="CYTOCHROME P450 YJIB-RELATED"/>
    <property type="match status" value="1"/>
</dbReference>
<keyword evidence="2" id="KW-0503">Monooxygenase</keyword>
<dbReference type="AlphaFoldDB" id="A0A1H1BWC4"/>
<protein>
    <recommendedName>
        <fullName evidence="5">Cytochrome P450</fullName>
    </recommendedName>
</protein>
<organism evidence="3 4">
    <name type="scientific">Crystallibacter crystallopoietes</name>
    <dbReference type="NCBI Taxonomy" id="37928"/>
    <lineage>
        <taxon>Bacteria</taxon>
        <taxon>Bacillati</taxon>
        <taxon>Actinomycetota</taxon>
        <taxon>Actinomycetes</taxon>
        <taxon>Micrococcales</taxon>
        <taxon>Micrococcaceae</taxon>
        <taxon>Crystallibacter</taxon>
    </lineage>
</organism>
<dbReference type="PANTHER" id="PTHR46696">
    <property type="entry name" value="P450, PUTATIVE (EUROFUNG)-RELATED"/>
    <property type="match status" value="1"/>
</dbReference>
<reference evidence="3 4" key="1">
    <citation type="submission" date="2016-10" db="EMBL/GenBank/DDBJ databases">
        <authorList>
            <person name="de Groot N.N."/>
        </authorList>
    </citation>
    <scope>NUCLEOTIDE SEQUENCE [LARGE SCALE GENOMIC DNA]</scope>
    <source>
        <strain evidence="3 4">DSM 20117</strain>
    </source>
</reference>
<dbReference type="GO" id="GO:0005506">
    <property type="term" value="F:iron ion binding"/>
    <property type="evidence" value="ECO:0007669"/>
    <property type="project" value="InterPro"/>
</dbReference>
<keyword evidence="2" id="KW-0408">Iron</keyword>
<evidence type="ECO:0000313" key="4">
    <source>
        <dbReference type="Proteomes" id="UP000181917"/>
    </source>
</evidence>
<evidence type="ECO:0008006" key="5">
    <source>
        <dbReference type="Google" id="ProtNLM"/>
    </source>
</evidence>
<dbReference type="PRINTS" id="PR00359">
    <property type="entry name" value="BP450"/>
</dbReference>
<dbReference type="GO" id="GO:0016705">
    <property type="term" value="F:oxidoreductase activity, acting on paired donors, with incorporation or reduction of molecular oxygen"/>
    <property type="evidence" value="ECO:0007669"/>
    <property type="project" value="InterPro"/>
</dbReference>
<proteinExistence type="inferred from homology"/>
<sequence>MTITPATTSLDLPSVDWLDPAELARDPYPSYERLRQEAPVAWSPAVKKVLISTFEGCSFGEQHPEIFSSSIAGGTLVRAIGGRPLIRKDDPEHAAERAPMNRALRPKQIMEVWTERFEANARQYLERMISSGNGAADLNTDYAVPVAAKNLCDMVGMPQVDPLDLARWSTDFIAGTGNVLDRQDIWDRCERSRQECDAALDETIARLRRQPDPSITSMLLEGGMDEEQVRNNVKLTISGGMNEPQHMITNMVWLLESAPEQKAEVLAQPELWKQVFTEAVRYFSPIGMITRQTTSDVELQGVTIPGGTQIGMILASANRDAGRFQNPDDFDINRAGGTNLAFGSGVHQCAGKWAAQKAIGEIAVPMLYRELPGLRRDQERAETWGGWVFRGMTSLPVIW</sequence>
<dbReference type="InterPro" id="IPR001128">
    <property type="entry name" value="Cyt_P450"/>
</dbReference>
<dbReference type="STRING" id="37928.SAMN04489742_1605"/>
<keyword evidence="2" id="KW-0349">Heme</keyword>
<keyword evidence="2" id="KW-0479">Metal-binding</keyword>
<dbReference type="EMBL" id="FNKH01000002">
    <property type="protein sequence ID" value="SDQ56209.1"/>
    <property type="molecule type" value="Genomic_DNA"/>
</dbReference>
<dbReference type="GO" id="GO:0020037">
    <property type="term" value="F:heme binding"/>
    <property type="evidence" value="ECO:0007669"/>
    <property type="project" value="InterPro"/>
</dbReference>
<name>A0A1H1BWC4_9MICC</name>
<evidence type="ECO:0000256" key="2">
    <source>
        <dbReference type="RuleBase" id="RU000461"/>
    </source>
</evidence>
<dbReference type="Pfam" id="PF00067">
    <property type="entry name" value="p450"/>
    <property type="match status" value="1"/>
</dbReference>
<dbReference type="OrthoDB" id="54272at2"/>